<reference evidence="2" key="1">
    <citation type="journal article" date="2015" name="Nature">
        <title>Complex archaea that bridge the gap between prokaryotes and eukaryotes.</title>
        <authorList>
            <person name="Spang A."/>
            <person name="Saw J.H."/>
            <person name="Jorgensen S.L."/>
            <person name="Zaremba-Niedzwiedzka K."/>
            <person name="Martijn J."/>
            <person name="Lind A.E."/>
            <person name="van Eijk R."/>
            <person name="Schleper C."/>
            <person name="Guy L."/>
            <person name="Ettema T.J."/>
        </authorList>
    </citation>
    <scope>NUCLEOTIDE SEQUENCE</scope>
</reference>
<proteinExistence type="predicted"/>
<sequence length="146" mass="16539">MPNQHTVRLKTPQARFWAKVDKSGDCWRWCGYRSKQGYGRLTVAQKNIYAHRFAYQLLVGPIPKGLQVDHLCLNPSCVNPGHMELVSSGRNTLRGFSPPANNARKTHCSLGHPYSGSNLLNWKGHGRGCRKCANEQQRAWRRLVVS</sequence>
<dbReference type="EMBL" id="LAZR01003612">
    <property type="protein sequence ID" value="KKN16463.1"/>
    <property type="molecule type" value="Genomic_DNA"/>
</dbReference>
<dbReference type="AlphaFoldDB" id="A0A0F9RGT0"/>
<organism evidence="2">
    <name type="scientific">marine sediment metagenome</name>
    <dbReference type="NCBI Taxonomy" id="412755"/>
    <lineage>
        <taxon>unclassified sequences</taxon>
        <taxon>metagenomes</taxon>
        <taxon>ecological metagenomes</taxon>
    </lineage>
</organism>
<dbReference type="InterPro" id="IPR044925">
    <property type="entry name" value="His-Me_finger_sf"/>
</dbReference>
<dbReference type="SUPFAM" id="SSF54060">
    <property type="entry name" value="His-Me finger endonucleases"/>
    <property type="match status" value="1"/>
</dbReference>
<dbReference type="Pfam" id="PF13392">
    <property type="entry name" value="HNH_3"/>
    <property type="match status" value="1"/>
</dbReference>
<dbReference type="Gene3D" id="3.90.75.10">
    <property type="entry name" value="Homing Intron 3 (I-ppo) Encoded Endonuclease, Chain A"/>
    <property type="match status" value="1"/>
</dbReference>
<comment type="caution">
    <text evidence="2">The sequence shown here is derived from an EMBL/GenBank/DDBJ whole genome shotgun (WGS) entry which is preliminary data.</text>
</comment>
<accession>A0A0F9RGT0</accession>
<evidence type="ECO:0000259" key="1">
    <source>
        <dbReference type="Pfam" id="PF13392"/>
    </source>
</evidence>
<dbReference type="GO" id="GO:0004519">
    <property type="term" value="F:endonuclease activity"/>
    <property type="evidence" value="ECO:0007669"/>
    <property type="project" value="InterPro"/>
</dbReference>
<evidence type="ECO:0000313" key="2">
    <source>
        <dbReference type="EMBL" id="KKN16463.1"/>
    </source>
</evidence>
<dbReference type="InterPro" id="IPR003615">
    <property type="entry name" value="HNH_nuc"/>
</dbReference>
<dbReference type="InterPro" id="IPR044930">
    <property type="entry name" value="Homing_endonuclease_His-Me"/>
</dbReference>
<gene>
    <name evidence="2" type="ORF">LCGC14_0975720</name>
</gene>
<protein>
    <recommendedName>
        <fullName evidence="1">HNH nuclease domain-containing protein</fullName>
    </recommendedName>
</protein>
<feature type="domain" description="HNH nuclease" evidence="1">
    <location>
        <begin position="49"/>
        <end position="91"/>
    </location>
</feature>
<name>A0A0F9RGT0_9ZZZZ</name>